<dbReference type="InterPro" id="IPR002178">
    <property type="entry name" value="PTS_EIIA_type-2_dom"/>
</dbReference>
<dbReference type="STRING" id="733.B0186_00850"/>
<dbReference type="GO" id="GO:0030295">
    <property type="term" value="F:protein kinase activator activity"/>
    <property type="evidence" value="ECO:0007669"/>
    <property type="project" value="TreeGrafter"/>
</dbReference>
<keyword evidence="3" id="KW-1185">Reference proteome</keyword>
<dbReference type="Pfam" id="PF00359">
    <property type="entry name" value="PTS_EIIA_2"/>
    <property type="match status" value="1"/>
</dbReference>
<dbReference type="RefSeq" id="WP_078217496.1">
    <property type="nucleotide sequence ID" value="NZ_MUXZ01000004.1"/>
</dbReference>
<dbReference type="InterPro" id="IPR051541">
    <property type="entry name" value="PTS_SugarTrans_NitroReg"/>
</dbReference>
<dbReference type="CDD" id="cd00211">
    <property type="entry name" value="PTS_IIA_fru"/>
    <property type="match status" value="1"/>
</dbReference>
<dbReference type="EC" id="2.7.1.-" evidence="2"/>
<evidence type="ECO:0000313" key="2">
    <source>
        <dbReference type="EMBL" id="STO60391.1"/>
    </source>
</evidence>
<dbReference type="SUPFAM" id="SSF55804">
    <property type="entry name" value="Phoshotransferase/anion transport protein"/>
    <property type="match status" value="1"/>
</dbReference>
<dbReference type="EMBL" id="UGHF01000001">
    <property type="protein sequence ID" value="STO60391.1"/>
    <property type="molecule type" value="Genomic_DNA"/>
</dbReference>
<protein>
    <submittedName>
        <fullName evidence="2">Nitrogen regulatory IIA protein</fullName>
        <ecNumber evidence="2">2.7.1.-</ecNumber>
    </submittedName>
</protein>
<sequence length="190" mass="21465">MLKFTELLSPENIRQGLVCTSKKRAFEIISCLVAKQLSEQNKDVENAEDIDLQDTETLCVDCLFSREKLGNSSLGNGLAMPKGRLPLGDKPIAVFLQLNAPLEYDAPDHREVDLVFALLAPTEHCSNLVQELPHLVERLKDKSLVKQLRNAQSAEEIWQIFQFADTHAEHELAELQMAEQQNVAEQKEEE</sequence>
<dbReference type="InterPro" id="IPR016152">
    <property type="entry name" value="PTrfase/Anion_transptr"/>
</dbReference>
<dbReference type="PROSITE" id="PS51094">
    <property type="entry name" value="PTS_EIIA_TYPE_2"/>
    <property type="match status" value="1"/>
</dbReference>
<keyword evidence="2" id="KW-0808">Transferase</keyword>
<accession>A0A1V4B3L0</accession>
<dbReference type="AlphaFoldDB" id="A0A1V4B3L0"/>
<name>A0A1V4B3L0_9PAST</name>
<dbReference type="Gene3D" id="3.40.930.10">
    <property type="entry name" value="Mannitol-specific EII, Chain A"/>
    <property type="match status" value="1"/>
</dbReference>
<dbReference type="Proteomes" id="UP000254329">
    <property type="component" value="Unassembled WGS sequence"/>
</dbReference>
<dbReference type="PANTHER" id="PTHR47738:SF1">
    <property type="entry name" value="NITROGEN REGULATORY PROTEIN"/>
    <property type="match status" value="1"/>
</dbReference>
<organism evidence="2 3">
    <name type="scientific">Canicola haemoglobinophilus</name>
    <dbReference type="NCBI Taxonomy" id="733"/>
    <lineage>
        <taxon>Bacteria</taxon>
        <taxon>Pseudomonadati</taxon>
        <taxon>Pseudomonadota</taxon>
        <taxon>Gammaproteobacteria</taxon>
        <taxon>Pasteurellales</taxon>
        <taxon>Pasteurellaceae</taxon>
        <taxon>Canicola</taxon>
    </lineage>
</organism>
<proteinExistence type="predicted"/>
<feature type="domain" description="PTS EIIA type-2" evidence="1">
    <location>
        <begin position="6"/>
        <end position="164"/>
    </location>
</feature>
<evidence type="ECO:0000313" key="3">
    <source>
        <dbReference type="Proteomes" id="UP000254329"/>
    </source>
</evidence>
<dbReference type="GO" id="GO:0016740">
    <property type="term" value="F:transferase activity"/>
    <property type="evidence" value="ECO:0007669"/>
    <property type="project" value="UniProtKB-KW"/>
</dbReference>
<gene>
    <name evidence="2" type="primary">ptsN</name>
    <name evidence="2" type="ORF">NCTC1659_01680</name>
</gene>
<reference evidence="2 3" key="1">
    <citation type="submission" date="2018-06" db="EMBL/GenBank/DDBJ databases">
        <authorList>
            <consortium name="Pathogen Informatics"/>
            <person name="Doyle S."/>
        </authorList>
    </citation>
    <scope>NUCLEOTIDE SEQUENCE [LARGE SCALE GENOMIC DNA]</scope>
    <source>
        <strain evidence="2 3">NCTC1659</strain>
    </source>
</reference>
<evidence type="ECO:0000259" key="1">
    <source>
        <dbReference type="PROSITE" id="PS51094"/>
    </source>
</evidence>
<dbReference type="PANTHER" id="PTHR47738">
    <property type="entry name" value="PTS SYSTEM FRUCTOSE-LIKE EIIA COMPONENT-RELATED"/>
    <property type="match status" value="1"/>
</dbReference>